<dbReference type="EMBL" id="PVTR01000017">
    <property type="protein sequence ID" value="PRY84754.1"/>
    <property type="molecule type" value="Genomic_DNA"/>
</dbReference>
<reference evidence="1 2" key="1">
    <citation type="submission" date="2018-03" db="EMBL/GenBank/DDBJ databases">
        <title>Genomic Encyclopedia of Archaeal and Bacterial Type Strains, Phase II (KMG-II): from individual species to whole genera.</title>
        <authorList>
            <person name="Goeker M."/>
        </authorList>
    </citation>
    <scope>NUCLEOTIDE SEQUENCE [LARGE SCALE GENOMIC DNA]</scope>
    <source>
        <strain evidence="1 2">DSM 27929</strain>
    </source>
</reference>
<evidence type="ECO:0000313" key="1">
    <source>
        <dbReference type="EMBL" id="PRY84754.1"/>
    </source>
</evidence>
<proteinExistence type="predicted"/>
<accession>A0A2T0WDZ7</accession>
<dbReference type="AlphaFoldDB" id="A0A2T0WDZ7"/>
<name>A0A2T0WDZ7_9BACT</name>
<organism evidence="1 2">
    <name type="scientific">Mongoliibacter ruber</name>
    <dbReference type="NCBI Taxonomy" id="1750599"/>
    <lineage>
        <taxon>Bacteria</taxon>
        <taxon>Pseudomonadati</taxon>
        <taxon>Bacteroidota</taxon>
        <taxon>Cytophagia</taxon>
        <taxon>Cytophagales</taxon>
        <taxon>Cyclobacteriaceae</taxon>
        <taxon>Mongoliibacter</taxon>
    </lineage>
</organism>
<evidence type="ECO:0000313" key="2">
    <source>
        <dbReference type="Proteomes" id="UP000238157"/>
    </source>
</evidence>
<comment type="caution">
    <text evidence="1">The sequence shown here is derived from an EMBL/GenBank/DDBJ whole genome shotgun (WGS) entry which is preliminary data.</text>
</comment>
<dbReference type="Proteomes" id="UP000238157">
    <property type="component" value="Unassembled WGS sequence"/>
</dbReference>
<protein>
    <submittedName>
        <fullName evidence="1">Uncharacterized protein</fullName>
    </submittedName>
</protein>
<sequence>MSQTASTLIAFLLPLIGICQQAERDSIRVFYLGEKFAEAIYLLNKK</sequence>
<keyword evidence="2" id="KW-1185">Reference proteome</keyword>
<gene>
    <name evidence="1" type="ORF">CLW00_11731</name>
</gene>
<dbReference type="RefSeq" id="WP_211300231.1">
    <property type="nucleotide sequence ID" value="NZ_PVTR01000017.1"/>
</dbReference>